<gene>
    <name evidence="1" type="ORF">IMCC12053_894</name>
</gene>
<organism evidence="1 2">
    <name type="scientific">Celeribacter marinus</name>
    <dbReference type="NCBI Taxonomy" id="1397108"/>
    <lineage>
        <taxon>Bacteria</taxon>
        <taxon>Pseudomonadati</taxon>
        <taxon>Pseudomonadota</taxon>
        <taxon>Alphaproteobacteria</taxon>
        <taxon>Rhodobacterales</taxon>
        <taxon>Roseobacteraceae</taxon>
        <taxon>Celeribacter</taxon>
    </lineage>
</organism>
<dbReference type="Proteomes" id="UP000064920">
    <property type="component" value="Chromosome"/>
</dbReference>
<accession>A0A0N9ZDI6</accession>
<dbReference type="RefSeq" id="WP_062216079.1">
    <property type="nucleotide sequence ID" value="NZ_CP012023.1"/>
</dbReference>
<protein>
    <submittedName>
        <fullName evidence="1">Uncharacterized protein</fullName>
    </submittedName>
</protein>
<dbReference type="KEGG" id="cmar:IMCC12053_894"/>
<proteinExistence type="predicted"/>
<name>A0A0N9ZDI6_9RHOB</name>
<reference evidence="1 2" key="1">
    <citation type="submission" date="2015-05" db="EMBL/GenBank/DDBJ databases">
        <authorList>
            <person name="Wang D.B."/>
            <person name="Wang M."/>
        </authorList>
    </citation>
    <scope>NUCLEOTIDE SEQUENCE [LARGE SCALE GENOMIC DNA]</scope>
    <source>
        <strain evidence="1 2">IMCC 12053</strain>
    </source>
</reference>
<dbReference type="PATRIC" id="fig|1397108.4.peg.922"/>
<evidence type="ECO:0000313" key="1">
    <source>
        <dbReference type="EMBL" id="ALI54842.1"/>
    </source>
</evidence>
<dbReference type="AlphaFoldDB" id="A0A0N9ZDI6"/>
<keyword evidence="2" id="KW-1185">Reference proteome</keyword>
<evidence type="ECO:0000313" key="2">
    <source>
        <dbReference type="Proteomes" id="UP000064920"/>
    </source>
</evidence>
<dbReference type="STRING" id="1397108.IMCC12053_894"/>
<dbReference type="EMBL" id="CP012023">
    <property type="protein sequence ID" value="ALI54842.1"/>
    <property type="molecule type" value="Genomic_DNA"/>
</dbReference>
<sequence>MSSNFILILASLAAMVTTASVAAPSDAVQVVEIPVSAADLELCVATLAAVFVPPVQDAAVLPASGRGSISPTVVCVVDDNAS</sequence>